<keyword evidence="3" id="KW-1185">Reference proteome</keyword>
<gene>
    <name evidence="2" type="ORF">PECAL_3P05670</name>
</gene>
<reference evidence="2" key="1">
    <citation type="submission" date="2021-11" db="EMBL/GenBank/DDBJ databases">
        <authorList>
            <consortium name="Genoscope - CEA"/>
            <person name="William W."/>
        </authorList>
    </citation>
    <scope>NUCLEOTIDE SEQUENCE</scope>
</reference>
<comment type="caution">
    <text evidence="2">The sequence shown here is derived from an EMBL/GenBank/DDBJ whole genome shotgun (WGS) entry which is preliminary data.</text>
</comment>
<accession>A0A8J2SEP7</accession>
<dbReference type="EMBL" id="CAKKNE010000003">
    <property type="protein sequence ID" value="CAH0370670.1"/>
    <property type="molecule type" value="Genomic_DNA"/>
</dbReference>
<dbReference type="Proteomes" id="UP000789595">
    <property type="component" value="Unassembled WGS sequence"/>
</dbReference>
<proteinExistence type="predicted"/>
<evidence type="ECO:0000256" key="1">
    <source>
        <dbReference type="SAM" id="MobiDB-lite"/>
    </source>
</evidence>
<organism evidence="2 3">
    <name type="scientific">Pelagomonas calceolata</name>
    <dbReference type="NCBI Taxonomy" id="35677"/>
    <lineage>
        <taxon>Eukaryota</taxon>
        <taxon>Sar</taxon>
        <taxon>Stramenopiles</taxon>
        <taxon>Ochrophyta</taxon>
        <taxon>Pelagophyceae</taxon>
        <taxon>Pelagomonadales</taxon>
        <taxon>Pelagomonadaceae</taxon>
        <taxon>Pelagomonas</taxon>
    </lineage>
</organism>
<dbReference type="OrthoDB" id="69973at2759"/>
<protein>
    <submittedName>
        <fullName evidence="2">Uncharacterized protein</fullName>
    </submittedName>
</protein>
<feature type="compositionally biased region" description="Basic residues" evidence="1">
    <location>
        <begin position="199"/>
        <end position="208"/>
    </location>
</feature>
<dbReference type="AlphaFoldDB" id="A0A8J2SEP7"/>
<name>A0A8J2SEP7_9STRA</name>
<evidence type="ECO:0000313" key="2">
    <source>
        <dbReference type="EMBL" id="CAH0370670.1"/>
    </source>
</evidence>
<sequence>MAWVVFLSNSGPFGPRRWRRGALERLPGTAPLRVVRPCGAAAARQSTRRHRQRAAATPSTRRRDDTERRHRRHRRFIQTQVWYKDEGGREKCILLNVSLEDGSGSKIKDRPVQLKCLLRYAESGMPVTNQNVLRIWTDSHDKKPSIKLYKGSLAIKARVEDVSKNHQGQSFKIEVMADIDESPTDCDVAPVFSRAVNVRSKRNKRRRQPTSPARSRTPPPVTTTNSFAHAPGVAGWIESVMEGLDQMKWAPDMQQLINPNALIAKLERRYESDVAPHLGPGAAGRKKRKVSLQAPAGHVAKPPMSRARTSAGLTLDALDAAERGVVAPFPGADELGLSAGLQPPVVQRGVSSLYTGGPTGDGSGFEDSGVLPPFSATPESLAEEPKVRVILAKRFRPARGTTSLGYPAYDGAKNLVGLYRDNGTGAPVFVPAGHPASLLEEADFPAASKAYDREIENKSACVHDLEKFSSLDALKEAAFLYCYSKEPWAELDFS</sequence>
<feature type="region of interest" description="Disordered" evidence="1">
    <location>
        <begin position="39"/>
        <end position="71"/>
    </location>
</feature>
<feature type="region of interest" description="Disordered" evidence="1">
    <location>
        <begin position="197"/>
        <end position="228"/>
    </location>
</feature>
<evidence type="ECO:0000313" key="3">
    <source>
        <dbReference type="Proteomes" id="UP000789595"/>
    </source>
</evidence>
<feature type="region of interest" description="Disordered" evidence="1">
    <location>
        <begin position="276"/>
        <end position="307"/>
    </location>
</feature>